<dbReference type="EMBL" id="BAAANE010000004">
    <property type="protein sequence ID" value="GAA1634286.1"/>
    <property type="molecule type" value="Genomic_DNA"/>
</dbReference>
<evidence type="ECO:0008006" key="4">
    <source>
        <dbReference type="Google" id="ProtNLM"/>
    </source>
</evidence>
<organism evidence="2 3">
    <name type="scientific">Kribbella alba</name>
    <dbReference type="NCBI Taxonomy" id="190197"/>
    <lineage>
        <taxon>Bacteria</taxon>
        <taxon>Bacillati</taxon>
        <taxon>Actinomycetota</taxon>
        <taxon>Actinomycetes</taxon>
        <taxon>Propionibacteriales</taxon>
        <taxon>Kribbellaceae</taxon>
        <taxon>Kribbella</taxon>
    </lineage>
</organism>
<dbReference type="InterPro" id="IPR025323">
    <property type="entry name" value="DUF4229"/>
</dbReference>
<evidence type="ECO:0000256" key="1">
    <source>
        <dbReference type="SAM" id="Phobius"/>
    </source>
</evidence>
<dbReference type="Pfam" id="PF14012">
    <property type="entry name" value="DUF4229"/>
    <property type="match status" value="1"/>
</dbReference>
<comment type="caution">
    <text evidence="2">The sequence shown here is derived from an EMBL/GenBank/DDBJ whole genome shotgun (WGS) entry which is preliminary data.</text>
</comment>
<feature type="transmembrane region" description="Helical" evidence="1">
    <location>
        <begin position="36"/>
        <end position="54"/>
    </location>
</feature>
<dbReference type="RefSeq" id="WP_344111146.1">
    <property type="nucleotide sequence ID" value="NZ_BAAANE010000004.1"/>
</dbReference>
<evidence type="ECO:0000313" key="2">
    <source>
        <dbReference type="EMBL" id="GAA1634286.1"/>
    </source>
</evidence>
<proteinExistence type="predicted"/>
<accession>A0ABP4R331</accession>
<gene>
    <name evidence="2" type="ORF">GCM10009744_23740</name>
</gene>
<keyword evidence="1" id="KW-0472">Membrane</keyword>
<dbReference type="Proteomes" id="UP001501319">
    <property type="component" value="Unassembled WGS sequence"/>
</dbReference>
<reference evidence="3" key="1">
    <citation type="journal article" date="2019" name="Int. J. Syst. Evol. Microbiol.">
        <title>The Global Catalogue of Microorganisms (GCM) 10K type strain sequencing project: providing services to taxonomists for standard genome sequencing and annotation.</title>
        <authorList>
            <consortium name="The Broad Institute Genomics Platform"/>
            <consortium name="The Broad Institute Genome Sequencing Center for Infectious Disease"/>
            <person name="Wu L."/>
            <person name="Ma J."/>
        </authorList>
    </citation>
    <scope>NUCLEOTIDE SEQUENCE [LARGE SCALE GENOMIC DNA]</scope>
    <source>
        <strain evidence="3">JCM 14306</strain>
    </source>
</reference>
<feature type="transmembrane region" description="Helical" evidence="1">
    <location>
        <begin position="12"/>
        <end position="30"/>
    </location>
</feature>
<name>A0ABP4R331_9ACTN</name>
<evidence type="ECO:0000313" key="3">
    <source>
        <dbReference type="Proteomes" id="UP001501319"/>
    </source>
</evidence>
<keyword evidence="1" id="KW-0812">Transmembrane</keyword>
<sequence length="83" mass="9277">MKEFAIYTGLRLVLFGACFGVLWVALHSWLGVWPLLFLALIITSILSIFVLRAARDRLARSIEARAGRISSRIEAARSAEDDD</sequence>
<keyword evidence="3" id="KW-1185">Reference proteome</keyword>
<protein>
    <recommendedName>
        <fullName evidence="4">DUF4229 domain-containing protein</fullName>
    </recommendedName>
</protein>
<keyword evidence="1" id="KW-1133">Transmembrane helix</keyword>